<dbReference type="Pfam" id="PF09940">
    <property type="entry name" value="DUF2172"/>
    <property type="match status" value="1"/>
</dbReference>
<dbReference type="Pfam" id="PF16254">
    <property type="entry name" value="DUF4910"/>
    <property type="match status" value="1"/>
</dbReference>
<gene>
    <name evidence="4" type="ORF">H8E29_12295</name>
</gene>
<dbReference type="InterPro" id="IPR012353">
    <property type="entry name" value="UCP015244"/>
</dbReference>
<dbReference type="GO" id="GO:0046872">
    <property type="term" value="F:metal ion binding"/>
    <property type="evidence" value="ECO:0007669"/>
    <property type="project" value="UniProtKB-KW"/>
</dbReference>
<dbReference type="PIRSF" id="PIRSF015244">
    <property type="entry name" value="UCP015244"/>
    <property type="match status" value="1"/>
</dbReference>
<dbReference type="AlphaFoldDB" id="A0A8J6NPZ5"/>
<evidence type="ECO:0000313" key="5">
    <source>
        <dbReference type="Proteomes" id="UP000614469"/>
    </source>
</evidence>
<feature type="binding site" evidence="1">
    <location>
        <position position="197"/>
    </location>
    <ligand>
        <name>Zn(2+)</name>
        <dbReference type="ChEBI" id="CHEBI:29105"/>
    </ligand>
</feature>
<keyword evidence="1" id="KW-0862">Zinc</keyword>
<accession>A0A8J6NPZ5</accession>
<feature type="binding site" evidence="1">
    <location>
        <position position="191"/>
    </location>
    <ligand>
        <name>Zn(2+)</name>
        <dbReference type="ChEBI" id="CHEBI:29105"/>
    </ligand>
</feature>
<feature type="binding site" evidence="1">
    <location>
        <position position="326"/>
    </location>
    <ligand>
        <name>Zn(2+)</name>
        <dbReference type="ChEBI" id="CHEBI:29105"/>
    </ligand>
</feature>
<dbReference type="Gene3D" id="3.50.30.90">
    <property type="match status" value="1"/>
</dbReference>
<name>A0A8J6NPZ5_9CHLR</name>
<comment type="cofactor">
    <cofactor evidence="1">
        <name>Zn(2+)</name>
        <dbReference type="ChEBI" id="CHEBI:29105"/>
    </cofactor>
    <text evidence="1">Binds 1 zinc ion per subunit.</text>
</comment>
<evidence type="ECO:0000256" key="1">
    <source>
        <dbReference type="PIRSR" id="PIRSR015244-50"/>
    </source>
</evidence>
<dbReference type="InterPro" id="IPR032589">
    <property type="entry name" value="DUF4910"/>
</dbReference>
<protein>
    <submittedName>
        <fullName evidence="4">DUF4910 domain-containing protein</fullName>
    </submittedName>
</protein>
<organism evidence="4 5">
    <name type="scientific">Candidatus Desulfolinea nitratireducens</name>
    <dbReference type="NCBI Taxonomy" id="2841698"/>
    <lineage>
        <taxon>Bacteria</taxon>
        <taxon>Bacillati</taxon>
        <taxon>Chloroflexota</taxon>
        <taxon>Anaerolineae</taxon>
        <taxon>Anaerolineales</taxon>
        <taxon>Anaerolineales incertae sedis</taxon>
        <taxon>Candidatus Desulfolinea</taxon>
    </lineage>
</organism>
<keyword evidence="1" id="KW-0479">Metal-binding</keyword>
<dbReference type="InterPro" id="IPR032610">
    <property type="entry name" value="DUF2172"/>
</dbReference>
<reference evidence="4 5" key="1">
    <citation type="submission" date="2020-08" db="EMBL/GenBank/DDBJ databases">
        <title>Bridging the membrane lipid divide: bacteria of the FCB group superphylum have the potential to synthesize archaeal ether lipids.</title>
        <authorList>
            <person name="Villanueva L."/>
            <person name="Von Meijenfeldt F.A.B."/>
            <person name="Westbye A.B."/>
            <person name="Yadav S."/>
            <person name="Hopmans E.C."/>
            <person name="Dutilh B.E."/>
            <person name="Sinninghe Damste J.S."/>
        </authorList>
    </citation>
    <scope>NUCLEOTIDE SEQUENCE [LARGE SCALE GENOMIC DNA]</scope>
    <source>
        <strain evidence="4">NIOZ-UU36</strain>
    </source>
</reference>
<evidence type="ECO:0000259" key="2">
    <source>
        <dbReference type="Pfam" id="PF09940"/>
    </source>
</evidence>
<dbReference type="Gene3D" id="3.40.630.10">
    <property type="entry name" value="Zn peptidases"/>
    <property type="match status" value="1"/>
</dbReference>
<dbReference type="SUPFAM" id="SSF53187">
    <property type="entry name" value="Zn-dependent exopeptidases"/>
    <property type="match status" value="1"/>
</dbReference>
<feature type="domain" description="DUF4910" evidence="3">
    <location>
        <begin position="10"/>
        <end position="356"/>
    </location>
</feature>
<proteinExistence type="predicted"/>
<evidence type="ECO:0000259" key="3">
    <source>
        <dbReference type="Pfam" id="PF16254"/>
    </source>
</evidence>
<dbReference type="EMBL" id="JACNJN010000137">
    <property type="protein sequence ID" value="MBC8336039.1"/>
    <property type="molecule type" value="Genomic_DNA"/>
</dbReference>
<sequence length="441" mass="50670">MKPYPSLKSIIAELLPLHRTIVSDDMDKTLEIIGGYLPDEINYETETYAPGTPVWTWEVPERYIVHEAYLETEGGERIVDFADNPLHIISYSLPIDQILTWEELEPHLRFNEKFPDAIPWEFKYYERDWGFCLPKNQFDALDRDARYHAVINVEFARDPELGLRIGHGVLHPEGGAVKSAGEIIIQAHSCHPMQANDDLAGVVSTIELAKRLAENPLPAGSMSVRFWFGPETIGTIAYLANNEDLIPNLQGGIFMEMTGNKNKLAWHHSRQHTHLLDRITQYVLREKDVDERDFAAAPANDERVINGPGVNVPCISLNRFPYEEYHTTEDNLNIMDEEMLVGAADIAEEIVRIFATNYIPKRTFRGPVFLSGHGLWVDWRDNWNLNRAIEKIMMRFEGEHSIFDIAEQTGLDYWETYEYVEKFRAKGFVTMLPIPSEAHID</sequence>
<evidence type="ECO:0000313" key="4">
    <source>
        <dbReference type="EMBL" id="MBC8336039.1"/>
    </source>
</evidence>
<feature type="domain" description="DUF2172" evidence="2">
    <location>
        <begin position="64"/>
        <end position="152"/>
    </location>
</feature>
<comment type="caution">
    <text evidence="4">The sequence shown here is derived from an EMBL/GenBank/DDBJ whole genome shotgun (WGS) entry which is preliminary data.</text>
</comment>
<dbReference type="Proteomes" id="UP000614469">
    <property type="component" value="Unassembled WGS sequence"/>
</dbReference>